<dbReference type="Proteomes" id="UP000251431">
    <property type="component" value="Unassembled WGS sequence"/>
</dbReference>
<sequence>MNEHEEVFILSYGCDLDHSNIDYLVKERLLPFSHWTNKKGPKETDICVRYEVFDINPKKHKQLYYGHKFYINKMRLEAFMYSLSKLKGNLVYVHPKVRGHVNVYIDDLEYTGRVYQTLVNDQKLIFIDEESENNFT</sequence>
<proteinExistence type="predicted"/>
<accession>A0A2X0YJW3</accession>
<gene>
    <name evidence="1" type="ORF">NCTC7582_00028</name>
</gene>
<dbReference type="RefSeq" id="WP_112116140.1">
    <property type="nucleotide sequence ID" value="NZ_UAQE01000001.1"/>
</dbReference>
<name>A0A2X0YJW3_9BACI</name>
<evidence type="ECO:0000313" key="1">
    <source>
        <dbReference type="EMBL" id="SPT95527.1"/>
    </source>
</evidence>
<dbReference type="EMBL" id="UAQE01000001">
    <property type="protein sequence ID" value="SPT95527.1"/>
    <property type="molecule type" value="Genomic_DNA"/>
</dbReference>
<reference evidence="1 2" key="1">
    <citation type="submission" date="2018-06" db="EMBL/GenBank/DDBJ databases">
        <authorList>
            <consortium name="Pathogen Informatics"/>
            <person name="Doyle S."/>
        </authorList>
    </citation>
    <scope>NUCLEOTIDE SEQUENCE [LARGE SCALE GENOMIC DNA]</scope>
    <source>
        <strain evidence="1 2">NCTC7582</strain>
    </source>
</reference>
<protein>
    <submittedName>
        <fullName evidence="1">Uncharacterized protein</fullName>
    </submittedName>
</protein>
<organism evidence="1 2">
    <name type="scientific">Lysinibacillus capsici</name>
    <dbReference type="NCBI Taxonomy" id="2115968"/>
    <lineage>
        <taxon>Bacteria</taxon>
        <taxon>Bacillati</taxon>
        <taxon>Bacillota</taxon>
        <taxon>Bacilli</taxon>
        <taxon>Bacillales</taxon>
        <taxon>Bacillaceae</taxon>
        <taxon>Lysinibacillus</taxon>
    </lineage>
</organism>
<dbReference type="AlphaFoldDB" id="A0A2X0YJW3"/>
<evidence type="ECO:0000313" key="2">
    <source>
        <dbReference type="Proteomes" id="UP000251431"/>
    </source>
</evidence>